<dbReference type="STRING" id="138074.SYMBAF_90250"/>
<dbReference type="GeneID" id="93737374"/>
<organism evidence="1 2">
    <name type="scientific">Serratia symbiotica</name>
    <dbReference type="NCBI Taxonomy" id="138074"/>
    <lineage>
        <taxon>Bacteria</taxon>
        <taxon>Pseudomonadati</taxon>
        <taxon>Pseudomonadota</taxon>
        <taxon>Gammaproteobacteria</taxon>
        <taxon>Enterobacterales</taxon>
        <taxon>Yersiniaceae</taxon>
        <taxon>Serratia</taxon>
    </lineage>
</organism>
<dbReference type="Proteomes" id="UP000042738">
    <property type="component" value="Chromosome"/>
</dbReference>
<dbReference type="AlphaFoldDB" id="A0A068ZDL7"/>
<dbReference type="RefSeq" id="WP_040266992.1">
    <property type="nucleotide sequence ID" value="NZ_CAXKXZ010000036.1"/>
</dbReference>
<dbReference type="Pfam" id="PF07077">
    <property type="entry name" value="DUF1345"/>
    <property type="match status" value="1"/>
</dbReference>
<sequence length="222" mass="24549">MHIRSSFRHYWQVRPRLLFSVGAGLLCALLLPLQFSLLQRLMIGWNVLAWLYLLFLWRLMLVSTPTHIRQIARTQDESASIVLALVSISCLVSILAILFELSSAKQASNSLKTLHLALTGTTLSVSWLLLPTAFTMHYAHQFYCRGASQAPLPLLFPGNLTEPTYLDFAYFSFTIAVALQTADVAVGTAEVRKITLLHSVISFVFNMAILGLSINVGAGLLG</sequence>
<dbReference type="InterPro" id="IPR009781">
    <property type="entry name" value="DUF1345"/>
</dbReference>
<gene>
    <name evidence="1" type="ORF">SYMBAF_12825</name>
</gene>
<name>A0A068ZDL7_9GAMM</name>
<dbReference type="EMBL" id="CP050855">
    <property type="protein sequence ID" value="QLH63644.1"/>
    <property type="molecule type" value="Genomic_DNA"/>
</dbReference>
<evidence type="ECO:0000313" key="1">
    <source>
        <dbReference type="EMBL" id="QLH63644.1"/>
    </source>
</evidence>
<proteinExistence type="predicted"/>
<accession>A0A068ZDL7</accession>
<evidence type="ECO:0000313" key="2">
    <source>
        <dbReference type="Proteomes" id="UP000042738"/>
    </source>
</evidence>
<protein>
    <submittedName>
        <fullName evidence="1">DUF1345 domain-containing protein</fullName>
    </submittedName>
</protein>
<reference evidence="1 2" key="1">
    <citation type="journal article" date="2014" name="Genome Announc.">
        <title>Whole-Genome Sequence of Serratia symbiotica Strain CWBI-2.3T, a Free-Living Symbiont of the Black Bean Aphid Aphis fabae.</title>
        <authorList>
            <person name="Foray V."/>
            <person name="Grigorescu A.S."/>
            <person name="Sabri A."/>
            <person name="Haubruge E."/>
            <person name="Lognay G."/>
            <person name="Francis F."/>
            <person name="Fauconnier M.L."/>
            <person name="Hance T."/>
            <person name="Thonart P."/>
        </authorList>
    </citation>
    <scope>NUCLEOTIDE SEQUENCE [LARGE SCALE GENOMIC DNA]</scope>
    <source>
        <strain evidence="1">CWBI-2.3</strain>
    </source>
</reference>